<comment type="caution">
    <text evidence="12">The sequence shown here is derived from an EMBL/GenBank/DDBJ whole genome shotgun (WGS) entry which is preliminary data.</text>
</comment>
<sequence length="523" mass="54922">MSAQTSPVPGSDAPEPNGVVEPTGVVRCGGEPAGRRGPLDHAGADWAGLRVLVTGLGVSGFAAADALLERGALVRAVDSGSSEALTERCRILEVLGADLVLGEDAATALADDHDRLLQGIDLVVTSPGWRPTTPLFVAADAWGIPVWGEVELAWRMRPEGAAPWVTITGTNGKTTTVQMLHSIFTAAGLRSRAVGNVGTPIMEAVLDPEPYDVLAVELSSFQLHWQNSVSPVASVCLNLAPDHIDWHGSYEEYVAAKGRVYANTHVACVYNVEDAATEKLVEDADVVEGCRAVGFTLGTPGLSMVGVVEDVLADRAFVEERRTAAAELGTVADLQRGSITPPRHVVANALAAAALARAVGVEPVAVRDGLRVFTPEAHRIAEVARSGDITWIDDSKATNPHAATASLQAFDPVVWIAGGLLKGADVDDLVRDNAHRLRGAVLLGRDRARLAEALARHAPEVPVVDVEQTDTGAMTRIVAEAAALARPGDVVLLAPAAASMDMFRNYEVRGEEFAAAVHAHLGH</sequence>
<dbReference type="AlphaFoldDB" id="H5UQG6"/>
<name>H5UQG6_9MICO</name>
<feature type="region of interest" description="Disordered" evidence="9">
    <location>
        <begin position="1"/>
        <end position="23"/>
    </location>
</feature>
<feature type="domain" description="Mur ligase central" evidence="11">
    <location>
        <begin position="167"/>
        <end position="356"/>
    </location>
</feature>
<comment type="pathway">
    <text evidence="2 7 8">Cell wall biogenesis; peptidoglycan biosynthesis.</text>
</comment>
<comment type="similarity">
    <text evidence="7">Belongs to the MurCDEF family.</text>
</comment>
<feature type="binding site" evidence="7">
    <location>
        <begin position="169"/>
        <end position="175"/>
    </location>
    <ligand>
        <name>ATP</name>
        <dbReference type="ChEBI" id="CHEBI:30616"/>
    </ligand>
</feature>
<dbReference type="NCBIfam" id="TIGR01087">
    <property type="entry name" value="murD"/>
    <property type="match status" value="1"/>
</dbReference>
<dbReference type="SUPFAM" id="SSF51984">
    <property type="entry name" value="MurCD N-terminal domain"/>
    <property type="match status" value="1"/>
</dbReference>
<keyword evidence="4 7" id="KW-0436">Ligase</keyword>
<dbReference type="Proteomes" id="UP000004367">
    <property type="component" value="Unassembled WGS sequence"/>
</dbReference>
<evidence type="ECO:0000256" key="5">
    <source>
        <dbReference type="ARBA" id="ARBA00022741"/>
    </source>
</evidence>
<evidence type="ECO:0000256" key="4">
    <source>
        <dbReference type="ARBA" id="ARBA00022598"/>
    </source>
</evidence>
<dbReference type="HAMAP" id="MF_00639">
    <property type="entry name" value="MurD"/>
    <property type="match status" value="1"/>
</dbReference>
<keyword evidence="7 8" id="KW-0573">Peptidoglycan synthesis</keyword>
<dbReference type="Pfam" id="PF21799">
    <property type="entry name" value="MurD-like_N"/>
    <property type="match status" value="1"/>
</dbReference>
<feature type="domain" description="Mur ligase C-terminal" evidence="10">
    <location>
        <begin position="378"/>
        <end position="496"/>
    </location>
</feature>
<evidence type="ECO:0000256" key="9">
    <source>
        <dbReference type="SAM" id="MobiDB-lite"/>
    </source>
</evidence>
<dbReference type="GO" id="GO:0008360">
    <property type="term" value="P:regulation of cell shape"/>
    <property type="evidence" value="ECO:0007669"/>
    <property type="project" value="UniProtKB-KW"/>
</dbReference>
<proteinExistence type="inferred from homology"/>
<gene>
    <name evidence="7 12" type="primary">murD</name>
    <name evidence="12" type="ORF">MOPEL_032_00160</name>
</gene>
<dbReference type="GO" id="GO:0009252">
    <property type="term" value="P:peptidoglycan biosynthetic process"/>
    <property type="evidence" value="ECO:0007669"/>
    <property type="project" value="UniProtKB-UniRule"/>
</dbReference>
<dbReference type="InterPro" id="IPR005762">
    <property type="entry name" value="MurD"/>
</dbReference>
<dbReference type="GO" id="GO:0005737">
    <property type="term" value="C:cytoplasm"/>
    <property type="evidence" value="ECO:0007669"/>
    <property type="project" value="UniProtKB-SubCell"/>
</dbReference>
<dbReference type="eggNOG" id="COG0771">
    <property type="taxonomic scope" value="Bacteria"/>
</dbReference>
<evidence type="ECO:0000256" key="3">
    <source>
        <dbReference type="ARBA" id="ARBA00022490"/>
    </source>
</evidence>
<dbReference type="InterPro" id="IPR036615">
    <property type="entry name" value="Mur_ligase_C_dom_sf"/>
</dbReference>
<dbReference type="UniPathway" id="UPA00219"/>
<keyword evidence="13" id="KW-1185">Reference proteome</keyword>
<dbReference type="GO" id="GO:0071555">
    <property type="term" value="P:cell wall organization"/>
    <property type="evidence" value="ECO:0007669"/>
    <property type="project" value="UniProtKB-KW"/>
</dbReference>
<evidence type="ECO:0000256" key="7">
    <source>
        <dbReference type="HAMAP-Rule" id="MF_00639"/>
    </source>
</evidence>
<dbReference type="Gene3D" id="3.40.50.720">
    <property type="entry name" value="NAD(P)-binding Rossmann-like Domain"/>
    <property type="match status" value="1"/>
</dbReference>
<keyword evidence="6 7" id="KW-0067">ATP-binding</keyword>
<keyword evidence="5 7" id="KW-0547">Nucleotide-binding</keyword>
<keyword evidence="7 8" id="KW-0132">Cell division</keyword>
<comment type="catalytic activity">
    <reaction evidence="7 8">
        <text>UDP-N-acetyl-alpha-D-muramoyl-L-alanine + D-glutamate + ATP = UDP-N-acetyl-alpha-D-muramoyl-L-alanyl-D-glutamate + ADP + phosphate + H(+)</text>
        <dbReference type="Rhea" id="RHEA:16429"/>
        <dbReference type="ChEBI" id="CHEBI:15378"/>
        <dbReference type="ChEBI" id="CHEBI:29986"/>
        <dbReference type="ChEBI" id="CHEBI:30616"/>
        <dbReference type="ChEBI" id="CHEBI:43474"/>
        <dbReference type="ChEBI" id="CHEBI:83898"/>
        <dbReference type="ChEBI" id="CHEBI:83900"/>
        <dbReference type="ChEBI" id="CHEBI:456216"/>
        <dbReference type="EC" id="6.3.2.9"/>
    </reaction>
</comment>
<dbReference type="PANTHER" id="PTHR43692:SF1">
    <property type="entry name" value="UDP-N-ACETYLMURAMOYLALANINE--D-GLUTAMATE LIGASE"/>
    <property type="match status" value="1"/>
</dbReference>
<evidence type="ECO:0000256" key="2">
    <source>
        <dbReference type="ARBA" id="ARBA00004752"/>
    </source>
</evidence>
<dbReference type="EMBL" id="BAFE01000030">
    <property type="protein sequence ID" value="GAB47974.1"/>
    <property type="molecule type" value="Genomic_DNA"/>
</dbReference>
<organism evidence="12 13">
    <name type="scientific">Mobilicoccus pelagius NBRC 104925</name>
    <dbReference type="NCBI Taxonomy" id="1089455"/>
    <lineage>
        <taxon>Bacteria</taxon>
        <taxon>Bacillati</taxon>
        <taxon>Actinomycetota</taxon>
        <taxon>Actinomycetes</taxon>
        <taxon>Micrococcales</taxon>
        <taxon>Dermatophilaceae</taxon>
        <taxon>Mobilicoccus</taxon>
    </lineage>
</organism>
<dbReference type="STRING" id="1089455.MOPEL_032_00160"/>
<dbReference type="Gene3D" id="3.90.190.20">
    <property type="entry name" value="Mur ligase, C-terminal domain"/>
    <property type="match status" value="1"/>
</dbReference>
<evidence type="ECO:0000313" key="13">
    <source>
        <dbReference type="Proteomes" id="UP000004367"/>
    </source>
</evidence>
<dbReference type="RefSeq" id="WP_009481872.1">
    <property type="nucleotide sequence ID" value="NZ_BAFE01000030.1"/>
</dbReference>
<dbReference type="InterPro" id="IPR013221">
    <property type="entry name" value="Mur_ligase_cen"/>
</dbReference>
<evidence type="ECO:0000256" key="1">
    <source>
        <dbReference type="ARBA" id="ARBA00004496"/>
    </source>
</evidence>
<dbReference type="InterPro" id="IPR036565">
    <property type="entry name" value="Mur-like_cat_sf"/>
</dbReference>
<keyword evidence="7 8" id="KW-0133">Cell shape</keyword>
<reference evidence="12 13" key="1">
    <citation type="submission" date="2012-02" db="EMBL/GenBank/DDBJ databases">
        <title>Whole genome shotgun sequence of Mobilicoccus pelagius NBRC 104925.</title>
        <authorList>
            <person name="Yoshida Y."/>
            <person name="Hosoyama A."/>
            <person name="Tsuchikane K."/>
            <person name="Katsumata H."/>
            <person name="Yamazaki S."/>
            <person name="Fujita N."/>
        </authorList>
    </citation>
    <scope>NUCLEOTIDE SEQUENCE [LARGE SCALE GENOMIC DNA]</scope>
    <source>
        <strain evidence="12 13">NBRC 104925</strain>
    </source>
</reference>
<evidence type="ECO:0000313" key="12">
    <source>
        <dbReference type="EMBL" id="GAB47974.1"/>
    </source>
</evidence>
<comment type="function">
    <text evidence="7 8">Cell wall formation. Catalyzes the addition of glutamate to the nucleotide precursor UDP-N-acetylmuramoyl-L-alanine (UMA).</text>
</comment>
<evidence type="ECO:0000256" key="8">
    <source>
        <dbReference type="RuleBase" id="RU003664"/>
    </source>
</evidence>
<comment type="subcellular location">
    <subcellularLocation>
        <location evidence="1 7 8">Cytoplasm</location>
    </subcellularLocation>
</comment>
<dbReference type="Pfam" id="PF02875">
    <property type="entry name" value="Mur_ligase_C"/>
    <property type="match status" value="1"/>
</dbReference>
<dbReference type="Pfam" id="PF08245">
    <property type="entry name" value="Mur_ligase_M"/>
    <property type="match status" value="1"/>
</dbReference>
<evidence type="ECO:0000259" key="11">
    <source>
        <dbReference type="Pfam" id="PF08245"/>
    </source>
</evidence>
<dbReference type="EC" id="6.3.2.9" evidence="7 8"/>
<evidence type="ECO:0000256" key="6">
    <source>
        <dbReference type="ARBA" id="ARBA00022840"/>
    </source>
</evidence>
<keyword evidence="3 7" id="KW-0963">Cytoplasm</keyword>
<dbReference type="PANTHER" id="PTHR43692">
    <property type="entry name" value="UDP-N-ACETYLMURAMOYLALANINE--D-GLUTAMATE LIGASE"/>
    <property type="match status" value="1"/>
</dbReference>
<dbReference type="SUPFAM" id="SSF53623">
    <property type="entry name" value="MurD-like peptide ligases, catalytic domain"/>
    <property type="match status" value="1"/>
</dbReference>
<dbReference type="InterPro" id="IPR004101">
    <property type="entry name" value="Mur_ligase_C"/>
</dbReference>
<dbReference type="GO" id="GO:0008764">
    <property type="term" value="F:UDP-N-acetylmuramoylalanine-D-glutamate ligase activity"/>
    <property type="evidence" value="ECO:0007669"/>
    <property type="project" value="UniProtKB-UniRule"/>
</dbReference>
<dbReference type="SUPFAM" id="SSF53244">
    <property type="entry name" value="MurD-like peptide ligases, peptide-binding domain"/>
    <property type="match status" value="1"/>
</dbReference>
<protein>
    <recommendedName>
        <fullName evidence="7 8">UDP-N-acetylmuramoylalanine--D-glutamate ligase</fullName>
        <ecNumber evidence="7 8">6.3.2.9</ecNumber>
    </recommendedName>
    <alternativeName>
        <fullName evidence="7">D-glutamic acid-adding enzyme</fullName>
    </alternativeName>
    <alternativeName>
        <fullName evidence="7">UDP-N-acetylmuramoyl-L-alanyl-D-glutamate synthetase</fullName>
    </alternativeName>
</protein>
<dbReference type="GO" id="GO:0051301">
    <property type="term" value="P:cell division"/>
    <property type="evidence" value="ECO:0007669"/>
    <property type="project" value="UniProtKB-KW"/>
</dbReference>
<keyword evidence="7 8" id="KW-0131">Cell cycle</keyword>
<keyword evidence="7 8" id="KW-0961">Cell wall biogenesis/degradation</keyword>
<dbReference type="GO" id="GO:0005524">
    <property type="term" value="F:ATP binding"/>
    <property type="evidence" value="ECO:0007669"/>
    <property type="project" value="UniProtKB-UniRule"/>
</dbReference>
<evidence type="ECO:0000259" key="10">
    <source>
        <dbReference type="Pfam" id="PF02875"/>
    </source>
</evidence>
<accession>H5UQG6</accession>
<dbReference type="Gene3D" id="3.40.1190.10">
    <property type="entry name" value="Mur-like, catalytic domain"/>
    <property type="match status" value="1"/>
</dbReference>